<gene>
    <name evidence="1" type="ORF">C7382_11533</name>
</gene>
<dbReference type="Proteomes" id="UP000245462">
    <property type="component" value="Unassembled WGS sequence"/>
</dbReference>
<dbReference type="AlphaFoldDB" id="A0A2U1F7Z9"/>
<proteinExistence type="predicted"/>
<protein>
    <submittedName>
        <fullName evidence="1">Uncharacterized protein</fullName>
    </submittedName>
</protein>
<evidence type="ECO:0000313" key="2">
    <source>
        <dbReference type="Proteomes" id="UP000245462"/>
    </source>
</evidence>
<name>A0A2U1F7Z9_9PORP</name>
<reference evidence="1 2" key="1">
    <citation type="submission" date="2018-04" db="EMBL/GenBank/DDBJ databases">
        <title>Genomic Encyclopedia of Type Strains, Phase IV (KMG-IV): sequencing the most valuable type-strain genomes for metagenomic binning, comparative biology and taxonomic classification.</title>
        <authorList>
            <person name="Goeker M."/>
        </authorList>
    </citation>
    <scope>NUCLEOTIDE SEQUENCE [LARGE SCALE GENOMIC DNA]</scope>
    <source>
        <strain evidence="1 2">DSM 28520</strain>
    </source>
</reference>
<organism evidence="1 2">
    <name type="scientific">Porphyromonas loveana</name>
    <dbReference type="NCBI Taxonomy" id="1884669"/>
    <lineage>
        <taxon>Bacteria</taxon>
        <taxon>Pseudomonadati</taxon>
        <taxon>Bacteroidota</taxon>
        <taxon>Bacteroidia</taxon>
        <taxon>Bacteroidales</taxon>
        <taxon>Porphyromonadaceae</taxon>
        <taxon>Porphyromonas</taxon>
    </lineage>
</organism>
<comment type="caution">
    <text evidence="1">The sequence shown here is derived from an EMBL/GenBank/DDBJ whole genome shotgun (WGS) entry which is preliminary data.</text>
</comment>
<dbReference type="EMBL" id="QEKY01000015">
    <property type="protein sequence ID" value="PVZ08100.1"/>
    <property type="molecule type" value="Genomic_DNA"/>
</dbReference>
<evidence type="ECO:0000313" key="1">
    <source>
        <dbReference type="EMBL" id="PVZ08100.1"/>
    </source>
</evidence>
<accession>A0A2U1F7Z9</accession>
<keyword evidence="2" id="KW-1185">Reference proteome</keyword>
<sequence>MMINASLGSVVCLTTPVPVFFSCMCMHGSRCVVEQCVNKCLRTGDR</sequence>